<name>A0ABT5IBX3_9CAUL</name>
<organism evidence="1 2">
    <name type="scientific">Asticcacaulis currens</name>
    <dbReference type="NCBI Taxonomy" id="2984210"/>
    <lineage>
        <taxon>Bacteria</taxon>
        <taxon>Pseudomonadati</taxon>
        <taxon>Pseudomonadota</taxon>
        <taxon>Alphaproteobacteria</taxon>
        <taxon>Caulobacterales</taxon>
        <taxon>Caulobacteraceae</taxon>
        <taxon>Asticcacaulis</taxon>
    </lineage>
</organism>
<evidence type="ECO:0000313" key="2">
    <source>
        <dbReference type="Proteomes" id="UP001216595"/>
    </source>
</evidence>
<dbReference type="Proteomes" id="UP001216595">
    <property type="component" value="Unassembled WGS sequence"/>
</dbReference>
<dbReference type="PROSITE" id="PS51318">
    <property type="entry name" value="TAT"/>
    <property type="match status" value="1"/>
</dbReference>
<sequence length="537" mass="59372">MTTDRRRFLTGSVGSGLCLAGAAAVGSPLRPDADQAVWQYHVDMSAQRSHAYLWTPPRSKRLRGLIMGQTIVIEKALLEDPAIRAMAAREDFGLIWFNRNWGNRYVYSEPRRDDRVVQGALDALAALSGFEELTWVPWVTIGHSASQAFAFNPAYQNPDRVLCIISAKAGLGRPPEWDKTASLRHTPVLQIGAELFELGPARRLSPIDTTARQMAEHARTHPDTVSMGLTQTGSGHFEWSPDLGRYVAAFISAAAKARLPEALTRDFRFNETPERELWLVDSAVPPRFAAAPAPLYQGPRETAMRVFNGHLAKALSAFYAGHNKRPVWISFDHQTPSANGQGLQTLDFTPEADGLSFSVSARLQRDDSDTGGSAPRGGLHFRVVGWGWSCVRTGPATFRVQFNRAEDNIDKILILAEYPGDRTHRPVVQPVLIRIPLTHDEGLEQTLSFDALPDVASPHGRIRLNARSSVGLPVSFFVRSGPVLIEDAHYLRFADVPAHARFPLRIEVVATQWGRATGPAVKTATPVSRVFYLHRPH</sequence>
<keyword evidence="2" id="KW-1185">Reference proteome</keyword>
<dbReference type="RefSeq" id="WP_272740446.1">
    <property type="nucleotide sequence ID" value="NZ_JAQQKW010000002.1"/>
</dbReference>
<evidence type="ECO:0000313" key="1">
    <source>
        <dbReference type="EMBL" id="MDC7693696.1"/>
    </source>
</evidence>
<protein>
    <submittedName>
        <fullName evidence="1">Uncharacterized protein</fullName>
    </submittedName>
</protein>
<gene>
    <name evidence="1" type="ORF">PQU94_05305</name>
</gene>
<comment type="caution">
    <text evidence="1">The sequence shown here is derived from an EMBL/GenBank/DDBJ whole genome shotgun (WGS) entry which is preliminary data.</text>
</comment>
<dbReference type="EMBL" id="JAQQKW010000002">
    <property type="protein sequence ID" value="MDC7693696.1"/>
    <property type="molecule type" value="Genomic_DNA"/>
</dbReference>
<accession>A0ABT5IBX3</accession>
<proteinExistence type="predicted"/>
<reference evidence="1 2" key="1">
    <citation type="submission" date="2023-01" db="EMBL/GenBank/DDBJ databases">
        <title>Novel species of the genus Asticcacaulis isolated from rivers.</title>
        <authorList>
            <person name="Lu H."/>
        </authorList>
    </citation>
    <scope>NUCLEOTIDE SEQUENCE [LARGE SCALE GENOMIC DNA]</scope>
    <source>
        <strain evidence="1 2">DXS10W</strain>
    </source>
</reference>
<dbReference type="InterPro" id="IPR006311">
    <property type="entry name" value="TAT_signal"/>
</dbReference>